<accession>A0A6J4R5N6</accession>
<dbReference type="AlphaFoldDB" id="A0A6J4R5N6"/>
<feature type="compositionally biased region" description="Basic and acidic residues" evidence="1">
    <location>
        <begin position="1"/>
        <end position="14"/>
    </location>
</feature>
<feature type="region of interest" description="Disordered" evidence="1">
    <location>
        <begin position="1"/>
        <end position="38"/>
    </location>
</feature>
<evidence type="ECO:0008006" key="3">
    <source>
        <dbReference type="Google" id="ProtNLM"/>
    </source>
</evidence>
<organism evidence="2">
    <name type="scientific">uncultured Rubrobacteraceae bacterium</name>
    <dbReference type="NCBI Taxonomy" id="349277"/>
    <lineage>
        <taxon>Bacteria</taxon>
        <taxon>Bacillati</taxon>
        <taxon>Actinomycetota</taxon>
        <taxon>Rubrobacteria</taxon>
        <taxon>Rubrobacterales</taxon>
        <taxon>Rubrobacteraceae</taxon>
        <taxon>environmental samples</taxon>
    </lineage>
</organism>
<reference evidence="2" key="1">
    <citation type="submission" date="2020-02" db="EMBL/GenBank/DDBJ databases">
        <authorList>
            <person name="Meier V. D."/>
        </authorList>
    </citation>
    <scope>NUCLEOTIDE SEQUENCE</scope>
    <source>
        <strain evidence="2">AVDCRST_MAG14</strain>
    </source>
</reference>
<dbReference type="InterPro" id="IPR022062">
    <property type="entry name" value="DUF3618"/>
</dbReference>
<protein>
    <recommendedName>
        <fullName evidence="3">DUF3618 domain-containing protein</fullName>
    </recommendedName>
</protein>
<evidence type="ECO:0000313" key="2">
    <source>
        <dbReference type="EMBL" id="CAA9456419.1"/>
    </source>
</evidence>
<gene>
    <name evidence="2" type="ORF">AVDCRST_MAG14-1677</name>
</gene>
<evidence type="ECO:0000256" key="1">
    <source>
        <dbReference type="SAM" id="MobiDB-lite"/>
    </source>
</evidence>
<dbReference type="EMBL" id="CADCVG010000071">
    <property type="protein sequence ID" value="CAA9456419.1"/>
    <property type="molecule type" value="Genomic_DNA"/>
</dbReference>
<name>A0A6J4R5N6_9ACTN</name>
<sequence length="137" mass="15175">MAEGPDELRERVIRDQNPTPDEVEELKRRAQSDDEVEATRAQIELTRVEMTETADALQERLDPETLKEQARMRAKEAARDTGSQLVETLKQNPMPVAIIGGLLGLAILGRLLSGGGKKQRGSDTVVFDLRKGRIRAG</sequence>
<proteinExistence type="predicted"/>
<dbReference type="Pfam" id="PF12277">
    <property type="entry name" value="DUF3618"/>
    <property type="match status" value="1"/>
</dbReference>